<feature type="transmembrane region" description="Helical" evidence="10">
    <location>
        <begin position="255"/>
        <end position="276"/>
    </location>
</feature>
<dbReference type="PATRIC" id="fig|999434.4.peg.2057"/>
<dbReference type="InterPro" id="IPR003593">
    <property type="entry name" value="AAA+_ATPase"/>
</dbReference>
<keyword evidence="6" id="KW-0067">ATP-binding</keyword>
<dbReference type="Proteomes" id="UP000011701">
    <property type="component" value="Chromosome"/>
</dbReference>
<comment type="subcellular location">
    <subcellularLocation>
        <location evidence="1">Cell inner membrane</location>
        <topology evidence="1">Multi-pass membrane protein</topology>
    </subcellularLocation>
</comment>
<feature type="transmembrane region" description="Helical" evidence="10">
    <location>
        <begin position="565"/>
        <end position="590"/>
    </location>
</feature>
<feature type="transmembrane region" description="Helical" evidence="10">
    <location>
        <begin position="622"/>
        <end position="648"/>
    </location>
</feature>
<dbReference type="InterPro" id="IPR017911">
    <property type="entry name" value="MacB-like_ATP-bd"/>
</dbReference>
<keyword evidence="5" id="KW-0547">Nucleotide-binding</keyword>
<dbReference type="Pfam" id="PF00005">
    <property type="entry name" value="ABC_tran"/>
    <property type="match status" value="1"/>
</dbReference>
<dbReference type="PANTHER" id="PTHR24220:SF692">
    <property type="entry name" value="ABC TRANSPORTER DOMAIN-CONTAINING PROTEIN"/>
    <property type="match status" value="1"/>
</dbReference>
<dbReference type="PANTHER" id="PTHR24220">
    <property type="entry name" value="IMPORT ATP-BINDING PROTEIN"/>
    <property type="match status" value="1"/>
</dbReference>
<dbReference type="CDD" id="cd03255">
    <property type="entry name" value="ABC_MJ0796_LolCDE_FtsE"/>
    <property type="match status" value="1"/>
</dbReference>
<evidence type="ECO:0000256" key="5">
    <source>
        <dbReference type="ARBA" id="ARBA00022741"/>
    </source>
</evidence>
<evidence type="ECO:0000256" key="4">
    <source>
        <dbReference type="ARBA" id="ARBA00022692"/>
    </source>
</evidence>
<comment type="similarity">
    <text evidence="9">Belongs to the ABC transporter superfamily. Macrolide exporter (TC 3.A.1.122) family.</text>
</comment>
<dbReference type="GO" id="GO:0022857">
    <property type="term" value="F:transmembrane transporter activity"/>
    <property type="evidence" value="ECO:0007669"/>
    <property type="project" value="TreeGrafter"/>
</dbReference>
<dbReference type="PROSITE" id="PS50893">
    <property type="entry name" value="ABC_TRANSPORTER_2"/>
    <property type="match status" value="1"/>
</dbReference>
<evidence type="ECO:0000256" key="9">
    <source>
        <dbReference type="ARBA" id="ARBA00038388"/>
    </source>
</evidence>
<dbReference type="EMBL" id="AGDY01000009">
    <property type="protein sequence ID" value="EMB20522.1"/>
    <property type="molecule type" value="Genomic_DNA"/>
</dbReference>
<dbReference type="GO" id="GO:0005886">
    <property type="term" value="C:plasma membrane"/>
    <property type="evidence" value="ECO:0007669"/>
    <property type="project" value="UniProtKB-SubCell"/>
</dbReference>
<dbReference type="Gene3D" id="3.40.50.300">
    <property type="entry name" value="P-loop containing nucleotide triphosphate hydrolases"/>
    <property type="match status" value="1"/>
</dbReference>
<keyword evidence="2" id="KW-0813">Transport</keyword>
<evidence type="ECO:0000256" key="2">
    <source>
        <dbReference type="ARBA" id="ARBA00022448"/>
    </source>
</evidence>
<keyword evidence="4 10" id="KW-0812">Transmembrane</keyword>
<dbReference type="InterPro" id="IPR015854">
    <property type="entry name" value="ABC_transpr_LolD-like"/>
</dbReference>
<dbReference type="InterPro" id="IPR003838">
    <property type="entry name" value="ABC3_permease_C"/>
</dbReference>
<evidence type="ECO:0000256" key="1">
    <source>
        <dbReference type="ARBA" id="ARBA00004429"/>
    </source>
</evidence>
<evidence type="ECO:0000259" key="11">
    <source>
        <dbReference type="PROSITE" id="PS50893"/>
    </source>
</evidence>
<dbReference type="InterPro" id="IPR003439">
    <property type="entry name" value="ABC_transporter-like_ATP-bd"/>
</dbReference>
<dbReference type="HOGENOM" id="CLU_000604_78_2_12"/>
<name>A0A0F6MMG9_TREDN</name>
<gene>
    <name evidence="12" type="ORF">HMPREF9723_01982</name>
</gene>
<proteinExistence type="inferred from homology"/>
<organism evidence="12">
    <name type="scientific">Treponema denticola OTK</name>
    <dbReference type="NCBI Taxonomy" id="999434"/>
    <lineage>
        <taxon>Bacteria</taxon>
        <taxon>Pseudomonadati</taxon>
        <taxon>Spirochaetota</taxon>
        <taxon>Spirochaetia</taxon>
        <taxon>Spirochaetales</taxon>
        <taxon>Treponemataceae</taxon>
        <taxon>Treponema</taxon>
    </lineage>
</organism>
<dbReference type="GO" id="GO:0016887">
    <property type="term" value="F:ATP hydrolysis activity"/>
    <property type="evidence" value="ECO:0007669"/>
    <property type="project" value="InterPro"/>
</dbReference>
<dbReference type="GO" id="GO:0005524">
    <property type="term" value="F:ATP binding"/>
    <property type="evidence" value="ECO:0007669"/>
    <property type="project" value="UniProtKB-KW"/>
</dbReference>
<dbReference type="Pfam" id="PF02687">
    <property type="entry name" value="FtsX"/>
    <property type="match status" value="1"/>
</dbReference>
<evidence type="ECO:0000256" key="7">
    <source>
        <dbReference type="ARBA" id="ARBA00022989"/>
    </source>
</evidence>
<dbReference type="SUPFAM" id="SSF52540">
    <property type="entry name" value="P-loop containing nucleoside triphosphate hydrolases"/>
    <property type="match status" value="1"/>
</dbReference>
<keyword evidence="8 10" id="KW-0472">Membrane</keyword>
<protein>
    <recommendedName>
        <fullName evidence="11">ABC transporter domain-containing protein</fullName>
    </recommendedName>
</protein>
<dbReference type="AlphaFoldDB" id="A0A0F6MMG9"/>
<comment type="caution">
    <text evidence="12">The sequence shown here is derived from an EMBL/GenBank/DDBJ whole genome shotgun (WGS) entry which is preliminary data.</text>
</comment>
<evidence type="ECO:0000256" key="8">
    <source>
        <dbReference type="ARBA" id="ARBA00023136"/>
    </source>
</evidence>
<feature type="transmembrane region" description="Helical" evidence="10">
    <location>
        <begin position="668"/>
        <end position="690"/>
    </location>
</feature>
<feature type="domain" description="ABC transporter" evidence="11">
    <location>
        <begin position="4"/>
        <end position="234"/>
    </location>
</feature>
<evidence type="ECO:0000256" key="3">
    <source>
        <dbReference type="ARBA" id="ARBA00022475"/>
    </source>
</evidence>
<dbReference type="InterPro" id="IPR027417">
    <property type="entry name" value="P-loop_NTPase"/>
</dbReference>
<evidence type="ECO:0000256" key="6">
    <source>
        <dbReference type="ARBA" id="ARBA00022840"/>
    </source>
</evidence>
<evidence type="ECO:0000256" key="10">
    <source>
        <dbReference type="SAM" id="Phobius"/>
    </source>
</evidence>
<evidence type="ECO:0000313" key="12">
    <source>
        <dbReference type="EMBL" id="EMB20522.1"/>
    </source>
</evidence>
<accession>A0A0F6MMG9</accession>
<dbReference type="RefSeq" id="WP_002692965.1">
    <property type="nucleotide sequence ID" value="NZ_CM001797.1"/>
</dbReference>
<reference evidence="12" key="1">
    <citation type="submission" date="2012-01" db="EMBL/GenBank/DDBJ databases">
        <title>The Genome Sequence of Treponema denticola OTK.</title>
        <authorList>
            <consortium name="The Broad Institute Genome Sequencing Platform"/>
            <person name="Earl A."/>
            <person name="Ward D."/>
            <person name="Feldgarden M."/>
            <person name="Gevers D."/>
            <person name="Blanton J.M."/>
            <person name="Fenno C.J."/>
            <person name="Baranova O.V."/>
            <person name="Mathney J."/>
            <person name="Dewhirst F.E."/>
            <person name="Izard J."/>
            <person name="Young S.K."/>
            <person name="Zeng Q."/>
            <person name="Gargeya S."/>
            <person name="Fitzgerald M."/>
            <person name="Haas B."/>
            <person name="Abouelleil A."/>
            <person name="Alvarado L."/>
            <person name="Arachchi H.M."/>
            <person name="Berlin A."/>
            <person name="Chapman S.B."/>
            <person name="Gearin G."/>
            <person name="Goldberg J."/>
            <person name="Griggs A."/>
            <person name="Gujja S."/>
            <person name="Hansen M."/>
            <person name="Heiman D."/>
            <person name="Howarth C."/>
            <person name="Larimer J."/>
            <person name="Lui A."/>
            <person name="MacDonald P.J.P."/>
            <person name="McCowen C."/>
            <person name="Montmayeur A."/>
            <person name="Murphy C."/>
            <person name="Neiman D."/>
            <person name="Pearson M."/>
            <person name="Priest M."/>
            <person name="Roberts A."/>
            <person name="Saif S."/>
            <person name="Shea T."/>
            <person name="Sisk P."/>
            <person name="Stolte C."/>
            <person name="Sykes S."/>
            <person name="Wortman J."/>
            <person name="Nusbaum C."/>
            <person name="Birren B."/>
        </authorList>
    </citation>
    <scope>NUCLEOTIDE SEQUENCE [LARGE SCALE GENOMIC DNA]</scope>
    <source>
        <strain evidence="12">OTK</strain>
    </source>
</reference>
<sequence length="700" mass="80418">MYDIKLKSISKSYSAGGEKQIVLEDLSYNFASGKISFILGPSGCGKSSLLNIIADIDKNYTGEVLYRGESIQDYDKFRRENISFIFQDSNLIPHQSLLKNIILALHNGIENKEELAINLLKKVGLSEHIYKKPAMLSTGERQRASIARALARNTDILLCDEPTGSLDEKTKIEICDLILEVFKGKTIIFVSHDEELAEKYADEILTIDNKKLKPIKQKPQLEPDSKIEHKTETKTKDSSFKNRFYINILSEKLKLFNSLQLLVIILGIFIFSIGSFKAVSYGIDQYLYGKYKADKITLSSAGMSLEALLQNIEDYNGQFKEKIYGLTLGLPSNINIQKQKLPVFINMMQKKNKANFSEDIIAGRFPENPKEILFSKAYAIKLLSNFDKLIDIENISADDLFKHLKRLPISYKTVCKFAGKNPKDSEFYDEDLKIVGIIDDLRYIPDFDESLFFEMKKFNEDMDVPGFIAFMHNIGINLNYPLYIGEEEMSDSIYVNENIYLLEEEFTKYLTKIYLSAKFTYFDIFIDEDLDTRKKVHTNYILFKSIFKGSDNISLERQSYLNDIYGYKLSMIFTLTVLGVIAILSAYNGLKNLITAKRKDIGIYRSLGYTTKELKKMFIKEGLIISFFVCLASILFFMIISLFMSKYFINLLDCSRIVNLKSFFNFDIFSICAAFLIIILIIIISISFELKKTNIDELIR</sequence>
<keyword evidence="7 10" id="KW-1133">Transmembrane helix</keyword>
<dbReference type="SMART" id="SM00382">
    <property type="entry name" value="AAA"/>
    <property type="match status" value="1"/>
</dbReference>
<keyword evidence="3" id="KW-1003">Cell membrane</keyword>